<dbReference type="EMBL" id="CP015136">
    <property type="protein sequence ID" value="AMY11328.1"/>
    <property type="molecule type" value="Genomic_DNA"/>
</dbReference>
<name>A0A143PT51_LUTPR</name>
<gene>
    <name evidence="1" type="ORF">LuPra_04578</name>
</gene>
<dbReference type="RefSeq" id="WP_157899556.1">
    <property type="nucleotide sequence ID" value="NZ_CP015136.1"/>
</dbReference>
<dbReference type="KEGG" id="abac:LuPra_04578"/>
<evidence type="ECO:0000313" key="2">
    <source>
        <dbReference type="Proteomes" id="UP000076079"/>
    </source>
</evidence>
<dbReference type="Proteomes" id="UP000076079">
    <property type="component" value="Chromosome"/>
</dbReference>
<sequence length="151" mass="16678">MARVNPSLANEQAQYNPVHRVTGLFDSHDAVTAALCDLEEAGFGREDIDILAGAEGEHVLDPSGQASTTGHWYRKLEDWVSDTSKFQELASATLNAGGFVVAARPGEEALKGRAMEILAQHGARDVKYWATWYVEQGHEDEPRQNLKRDDQ</sequence>
<protein>
    <recommendedName>
        <fullName evidence="3">General stress protein 17M-like domain-containing protein</fullName>
    </recommendedName>
</protein>
<evidence type="ECO:0000313" key="1">
    <source>
        <dbReference type="EMBL" id="AMY11328.1"/>
    </source>
</evidence>
<dbReference type="STRING" id="1855912.LuPra_04578"/>
<reference evidence="2" key="2">
    <citation type="submission" date="2016-04" db="EMBL/GenBank/DDBJ databases">
        <title>First Complete Genome Sequence of a Subdivision 6 Acidobacterium.</title>
        <authorList>
            <person name="Huang S."/>
            <person name="Vieira S."/>
            <person name="Bunk B."/>
            <person name="Riedel T."/>
            <person name="Sproeer C."/>
            <person name="Overmann J."/>
        </authorList>
    </citation>
    <scope>NUCLEOTIDE SEQUENCE [LARGE SCALE GENOMIC DNA]</scope>
    <source>
        <strain evidence="2">DSM 100886 HEG_-6_39</strain>
    </source>
</reference>
<accession>A0A143PT51</accession>
<dbReference type="AlphaFoldDB" id="A0A143PT51"/>
<organism evidence="1 2">
    <name type="scientific">Luteitalea pratensis</name>
    <dbReference type="NCBI Taxonomy" id="1855912"/>
    <lineage>
        <taxon>Bacteria</taxon>
        <taxon>Pseudomonadati</taxon>
        <taxon>Acidobacteriota</taxon>
        <taxon>Vicinamibacteria</taxon>
        <taxon>Vicinamibacterales</taxon>
        <taxon>Vicinamibacteraceae</taxon>
        <taxon>Luteitalea</taxon>
    </lineage>
</organism>
<evidence type="ECO:0008006" key="3">
    <source>
        <dbReference type="Google" id="ProtNLM"/>
    </source>
</evidence>
<proteinExistence type="predicted"/>
<reference evidence="1 2" key="1">
    <citation type="journal article" date="2016" name="Genome Announc.">
        <title>First Complete Genome Sequence of a Subdivision 6 Acidobacterium Strain.</title>
        <authorList>
            <person name="Huang S."/>
            <person name="Vieira S."/>
            <person name="Bunk B."/>
            <person name="Riedel T."/>
            <person name="Sproer C."/>
            <person name="Overmann J."/>
        </authorList>
    </citation>
    <scope>NUCLEOTIDE SEQUENCE [LARGE SCALE GENOMIC DNA]</scope>
    <source>
        <strain evidence="2">DSM 100886 HEG_-6_39</strain>
    </source>
</reference>
<keyword evidence="2" id="KW-1185">Reference proteome</keyword>
<dbReference type="OrthoDB" id="7204249at2"/>